<organism evidence="1 2">
    <name type="scientific">Polarella glacialis</name>
    <name type="common">Dinoflagellate</name>
    <dbReference type="NCBI Taxonomy" id="89957"/>
    <lineage>
        <taxon>Eukaryota</taxon>
        <taxon>Sar</taxon>
        <taxon>Alveolata</taxon>
        <taxon>Dinophyceae</taxon>
        <taxon>Suessiales</taxon>
        <taxon>Suessiaceae</taxon>
        <taxon>Polarella</taxon>
    </lineage>
</organism>
<comment type="caution">
    <text evidence="1">The sequence shown here is derived from an EMBL/GenBank/DDBJ whole genome shotgun (WGS) entry which is preliminary data.</text>
</comment>
<dbReference type="EMBL" id="CAJNNW010027257">
    <property type="protein sequence ID" value="CAE8690446.1"/>
    <property type="molecule type" value="Genomic_DNA"/>
</dbReference>
<sequence length="219" mass="24857">LDVGACRDVFNINLHDESTGSRQNIERYFRLCKDHPNLHVTTSCFTSWRKNKKTNGFAKVIPVVSPGSSVEAKRPIRIFFFDDNLEWGGSASSTGICNLRDVCTGDFVNFAEGQNGFLRDRAARYTAIHHSPEYRVVLVKANILDAMEDVEYFSDIIKKYSEPDEQLIVFMDVNATIVCNDTIQGKDFRSTLLGTMFEFLELRPPAAFELQWGSSEPLR</sequence>
<reference evidence="1" key="1">
    <citation type="submission" date="2021-02" db="EMBL/GenBank/DDBJ databases">
        <authorList>
            <person name="Dougan E. K."/>
            <person name="Rhodes N."/>
            <person name="Thang M."/>
            <person name="Chan C."/>
        </authorList>
    </citation>
    <scope>NUCLEOTIDE SEQUENCE</scope>
</reference>
<protein>
    <submittedName>
        <fullName evidence="1">Uncharacterized protein</fullName>
    </submittedName>
</protein>
<evidence type="ECO:0000313" key="2">
    <source>
        <dbReference type="Proteomes" id="UP000626109"/>
    </source>
</evidence>
<name>A0A813K1X5_POLGL</name>
<dbReference type="Proteomes" id="UP000626109">
    <property type="component" value="Unassembled WGS sequence"/>
</dbReference>
<evidence type="ECO:0000313" key="1">
    <source>
        <dbReference type="EMBL" id="CAE8690446.1"/>
    </source>
</evidence>
<gene>
    <name evidence="1" type="ORF">PGLA2088_LOCUS26954</name>
</gene>
<feature type="non-terminal residue" evidence="1">
    <location>
        <position position="219"/>
    </location>
</feature>
<proteinExistence type="predicted"/>
<feature type="non-terminal residue" evidence="1">
    <location>
        <position position="1"/>
    </location>
</feature>
<accession>A0A813K1X5</accession>
<dbReference type="AlphaFoldDB" id="A0A813K1X5"/>